<keyword evidence="2" id="KW-0813">Transport</keyword>
<dbReference type="InterPro" id="IPR027417">
    <property type="entry name" value="P-loop_NTPase"/>
</dbReference>
<gene>
    <name evidence="11" type="ORF">BG261_03355</name>
</gene>
<keyword evidence="7" id="KW-0408">Iron</keyword>
<dbReference type="PANTHER" id="PTHR42771:SF2">
    <property type="entry name" value="IRON(3+)-HYDROXAMATE IMPORT ATP-BINDING PROTEIN FHUC"/>
    <property type="match status" value="1"/>
</dbReference>
<comment type="subcellular location">
    <subcellularLocation>
        <location evidence="1">Cell membrane</location>
        <topology evidence="1">Peripheral membrane protein</topology>
    </subcellularLocation>
</comment>
<dbReference type="PROSITE" id="PS50893">
    <property type="entry name" value="ABC_TRANSPORTER_2"/>
    <property type="match status" value="1"/>
</dbReference>
<dbReference type="InterPro" id="IPR003593">
    <property type="entry name" value="AAA+_ATPase"/>
</dbReference>
<evidence type="ECO:0000256" key="9">
    <source>
        <dbReference type="ARBA" id="ARBA00023136"/>
    </source>
</evidence>
<evidence type="ECO:0000256" key="1">
    <source>
        <dbReference type="ARBA" id="ARBA00004202"/>
    </source>
</evidence>
<keyword evidence="6 11" id="KW-0067">ATP-binding</keyword>
<dbReference type="SMART" id="SM00382">
    <property type="entry name" value="AAA"/>
    <property type="match status" value="1"/>
</dbReference>
<feature type="domain" description="ABC transporter" evidence="10">
    <location>
        <begin position="3"/>
        <end position="239"/>
    </location>
</feature>
<dbReference type="GO" id="GO:0005524">
    <property type="term" value="F:ATP binding"/>
    <property type="evidence" value="ECO:0007669"/>
    <property type="project" value="UniProtKB-KW"/>
</dbReference>
<dbReference type="InterPro" id="IPR003439">
    <property type="entry name" value="ABC_transporter-like_ATP-bd"/>
</dbReference>
<dbReference type="Gene3D" id="3.40.50.300">
    <property type="entry name" value="P-loop containing nucleotide triphosphate hydrolases"/>
    <property type="match status" value="1"/>
</dbReference>
<dbReference type="PROSITE" id="PS00211">
    <property type="entry name" value="ABC_TRANSPORTER_1"/>
    <property type="match status" value="1"/>
</dbReference>
<dbReference type="InterPro" id="IPR017871">
    <property type="entry name" value="ABC_transporter-like_CS"/>
</dbReference>
<dbReference type="SUPFAM" id="SSF52540">
    <property type="entry name" value="P-loop containing nucleoside triphosphate hydrolases"/>
    <property type="match status" value="1"/>
</dbReference>
<dbReference type="RefSeq" id="WP_070792145.1">
    <property type="nucleotide sequence ID" value="NZ_MKIR01000012.1"/>
</dbReference>
<keyword evidence="3" id="KW-1003">Cell membrane</keyword>
<keyword evidence="5" id="KW-0547">Nucleotide-binding</keyword>
<dbReference type="GO" id="GO:0005886">
    <property type="term" value="C:plasma membrane"/>
    <property type="evidence" value="ECO:0007669"/>
    <property type="project" value="UniProtKB-SubCell"/>
</dbReference>
<evidence type="ECO:0000256" key="3">
    <source>
        <dbReference type="ARBA" id="ARBA00022475"/>
    </source>
</evidence>
<dbReference type="InterPro" id="IPR051535">
    <property type="entry name" value="Siderophore_ABC-ATPase"/>
</dbReference>
<comment type="caution">
    <text evidence="11">The sequence shown here is derived from an EMBL/GenBank/DDBJ whole genome shotgun (WGS) entry which is preliminary data.</text>
</comment>
<keyword evidence="9" id="KW-0472">Membrane</keyword>
<dbReference type="GO" id="GO:0006826">
    <property type="term" value="P:iron ion transport"/>
    <property type="evidence" value="ECO:0007669"/>
    <property type="project" value="UniProtKB-KW"/>
</dbReference>
<dbReference type="OrthoDB" id="9787851at2"/>
<dbReference type="Pfam" id="PF00005">
    <property type="entry name" value="ABC_tran"/>
    <property type="match status" value="1"/>
</dbReference>
<evidence type="ECO:0000313" key="12">
    <source>
        <dbReference type="Proteomes" id="UP000178622"/>
    </source>
</evidence>
<evidence type="ECO:0000256" key="6">
    <source>
        <dbReference type="ARBA" id="ARBA00022840"/>
    </source>
</evidence>
<keyword evidence="4" id="KW-0410">Iron transport</keyword>
<dbReference type="PANTHER" id="PTHR42771">
    <property type="entry name" value="IRON(3+)-HYDROXAMATE IMPORT ATP-BINDING PROTEIN FHUC"/>
    <property type="match status" value="1"/>
</dbReference>
<dbReference type="Proteomes" id="UP000178622">
    <property type="component" value="Unassembled WGS sequence"/>
</dbReference>
<proteinExistence type="predicted"/>
<keyword evidence="8" id="KW-0406">Ion transport</keyword>
<evidence type="ECO:0000256" key="7">
    <source>
        <dbReference type="ARBA" id="ARBA00023004"/>
    </source>
</evidence>
<evidence type="ECO:0000259" key="10">
    <source>
        <dbReference type="PROSITE" id="PS50893"/>
    </source>
</evidence>
<evidence type="ECO:0000256" key="2">
    <source>
        <dbReference type="ARBA" id="ARBA00022448"/>
    </source>
</evidence>
<dbReference type="FunFam" id="3.40.50.300:FF:000134">
    <property type="entry name" value="Iron-enterobactin ABC transporter ATP-binding protein"/>
    <property type="match status" value="1"/>
</dbReference>
<dbReference type="STRING" id="1859473.BG261_03355"/>
<organism evidence="11 12">
    <name type="scientific">Floricoccus tropicus</name>
    <dbReference type="NCBI Taxonomy" id="1859473"/>
    <lineage>
        <taxon>Bacteria</taxon>
        <taxon>Bacillati</taxon>
        <taxon>Bacillota</taxon>
        <taxon>Bacilli</taxon>
        <taxon>Lactobacillales</taxon>
        <taxon>Streptococcaceae</taxon>
        <taxon>Floricoccus</taxon>
    </lineage>
</organism>
<evidence type="ECO:0000313" key="11">
    <source>
        <dbReference type="EMBL" id="OFI49633.1"/>
    </source>
</evidence>
<dbReference type="AlphaFoldDB" id="A0A1E8GPU6"/>
<dbReference type="CDD" id="cd03214">
    <property type="entry name" value="ABC_Iron-Siderophores_B12_Hemin"/>
    <property type="match status" value="1"/>
</dbReference>
<evidence type="ECO:0000256" key="4">
    <source>
        <dbReference type="ARBA" id="ARBA00022496"/>
    </source>
</evidence>
<keyword evidence="12" id="KW-1185">Reference proteome</keyword>
<protein>
    <submittedName>
        <fullName evidence="11">Iron ABC transporter ATP-binding protein</fullName>
    </submittedName>
</protein>
<accession>A0A1E8GPU6</accession>
<name>A0A1E8GPU6_9LACT</name>
<evidence type="ECO:0000256" key="5">
    <source>
        <dbReference type="ARBA" id="ARBA00022741"/>
    </source>
</evidence>
<sequence length="259" mass="29132">MYFGAQNITVSYGNNKVIQDLSLEIKEGLTTAIIGKNGCGKSTLLKALGRLIKYEGQVTFKDENLLKRSNIDIAKIMAILPQSPVAPENITVLDLVSLGRFAHQSMLATNLSKEDYDMVRRVMMETNVWDLRSKKIEDLSGGQRQRVWISMVLAQDSEIILLDEPTTYLDIVHQLEVLSLLRMFAKKLNKTVIYVLHDLNMVARFADEIIAMRDGKIVAQGPVKEVFNENVIKDTYDIRVHIGADSYAETPMIWGVSNG</sequence>
<reference evidence="12" key="1">
    <citation type="submission" date="2016-09" db="EMBL/GenBank/DDBJ databases">
        <title>Draft genome sequence of a novel species of the family Streptococcaceae isolated from flowers.</title>
        <authorList>
            <person name="Chuah L.-O."/>
            <person name="Yap K.-P."/>
            <person name="Thong K.L."/>
            <person name="Liong M.T."/>
            <person name="Ahmad R."/>
            <person name="Rusul G."/>
        </authorList>
    </citation>
    <scope>NUCLEOTIDE SEQUENCE [LARGE SCALE GENOMIC DNA]</scope>
    <source>
        <strain evidence="12">DF1</strain>
    </source>
</reference>
<dbReference type="GO" id="GO:0016887">
    <property type="term" value="F:ATP hydrolysis activity"/>
    <property type="evidence" value="ECO:0007669"/>
    <property type="project" value="InterPro"/>
</dbReference>
<dbReference type="EMBL" id="MKIR01000012">
    <property type="protein sequence ID" value="OFI49633.1"/>
    <property type="molecule type" value="Genomic_DNA"/>
</dbReference>
<evidence type="ECO:0000256" key="8">
    <source>
        <dbReference type="ARBA" id="ARBA00023065"/>
    </source>
</evidence>